<dbReference type="GO" id="GO:0019808">
    <property type="term" value="F:polyamine binding"/>
    <property type="evidence" value="ECO:0007669"/>
    <property type="project" value="InterPro"/>
</dbReference>
<evidence type="ECO:0000256" key="5">
    <source>
        <dbReference type="ARBA" id="ARBA00022764"/>
    </source>
</evidence>
<dbReference type="SUPFAM" id="SSF53850">
    <property type="entry name" value="Periplasmic binding protein-like II"/>
    <property type="match status" value="1"/>
</dbReference>
<evidence type="ECO:0000256" key="6">
    <source>
        <dbReference type="ARBA" id="ARBA00023014"/>
    </source>
</evidence>
<evidence type="ECO:0008006" key="9">
    <source>
        <dbReference type="Google" id="ProtNLM"/>
    </source>
</evidence>
<name>A0A5K7ZDG8_9BACT</name>
<dbReference type="GO" id="GO:0042597">
    <property type="term" value="C:periplasmic space"/>
    <property type="evidence" value="ECO:0007669"/>
    <property type="project" value="UniProtKB-SubCell"/>
</dbReference>
<dbReference type="InterPro" id="IPR006059">
    <property type="entry name" value="SBP"/>
</dbReference>
<dbReference type="Proteomes" id="UP000427769">
    <property type="component" value="Chromosome"/>
</dbReference>
<dbReference type="EMBL" id="AP021875">
    <property type="protein sequence ID" value="BBO78815.1"/>
    <property type="molecule type" value="Genomic_DNA"/>
</dbReference>
<evidence type="ECO:0000256" key="2">
    <source>
        <dbReference type="ARBA" id="ARBA00011771"/>
    </source>
</evidence>
<gene>
    <name evidence="7" type="ORF">DSCW_62320</name>
</gene>
<evidence type="ECO:0000256" key="1">
    <source>
        <dbReference type="ARBA" id="ARBA00004418"/>
    </source>
</evidence>
<sequence length="378" mass="42605">MKRKRAHKMTRRTFIKGVGAMGAASAISMGFPAVILGKNTVDRSKLADTLSLSGYGGSWQENLTKAVLEPFEKEYGVKIIQSSHGGEEEILAKIRVGGEGAYDVITINESGFYPGVMQGLFEPLNLDNIPNYNNIMKPLQKPIYDPGILQDGKFRSVPSVFGTTALTYNTEMVKPAPDSWAACWDKKYAKKIAMNELAWYRVFTTALYLGEDPNNVKNWDALWDAVREQQKLVLKYWSAGMEMQQLFTNREIYLGEFWSGRTLNLKDKGVPVEYVIPKEGASTWVEAWGVPKGSKKKYTAEVLFNYLLQPEVGARLSELTKYPCGLKPSVYKVSDTIKNLPDFDPTGTLAKYKFVDYGYKEKHNVEWSEMFNQIKMGA</sequence>
<keyword evidence="5" id="KW-0574">Periplasm</keyword>
<dbReference type="InterPro" id="IPR001188">
    <property type="entry name" value="Sperm_putr-bd"/>
</dbReference>
<keyword evidence="6" id="KW-0479">Metal-binding</keyword>
<dbReference type="NCBIfam" id="TIGR01409">
    <property type="entry name" value="TAT_signal_seq"/>
    <property type="match status" value="1"/>
</dbReference>
<dbReference type="InterPro" id="IPR019546">
    <property type="entry name" value="TAT_signal_bac_arc"/>
</dbReference>
<reference evidence="7 8" key="1">
    <citation type="submission" date="2019-11" db="EMBL/GenBank/DDBJ databases">
        <title>Comparative genomics of hydrocarbon-degrading Desulfosarcina strains.</title>
        <authorList>
            <person name="Watanabe M."/>
            <person name="Kojima H."/>
            <person name="Fukui M."/>
        </authorList>
    </citation>
    <scope>NUCLEOTIDE SEQUENCE [LARGE SCALE GENOMIC DNA]</scope>
    <source>
        <strain evidence="7 8">PP31</strain>
    </source>
</reference>
<dbReference type="OrthoDB" id="7817969at2"/>
<dbReference type="Gene3D" id="3.40.190.10">
    <property type="entry name" value="Periplasmic binding protein-like II"/>
    <property type="match status" value="2"/>
</dbReference>
<proteinExistence type="predicted"/>
<dbReference type="GO" id="GO:0051536">
    <property type="term" value="F:iron-sulfur cluster binding"/>
    <property type="evidence" value="ECO:0007669"/>
    <property type="project" value="UniProtKB-KW"/>
</dbReference>
<keyword evidence="8" id="KW-1185">Reference proteome</keyword>
<dbReference type="KEGG" id="dwd:DSCW_62320"/>
<evidence type="ECO:0000313" key="8">
    <source>
        <dbReference type="Proteomes" id="UP000427769"/>
    </source>
</evidence>
<dbReference type="GO" id="GO:0015846">
    <property type="term" value="P:polyamine transport"/>
    <property type="evidence" value="ECO:0007669"/>
    <property type="project" value="InterPro"/>
</dbReference>
<evidence type="ECO:0000256" key="3">
    <source>
        <dbReference type="ARBA" id="ARBA00022448"/>
    </source>
</evidence>
<protein>
    <recommendedName>
        <fullName evidence="9">Spermidine/putrescine ABC transporter substrate-binding protein</fullName>
    </recommendedName>
</protein>
<organism evidence="7 8">
    <name type="scientific">Desulfosarcina widdelii</name>
    <dbReference type="NCBI Taxonomy" id="947919"/>
    <lineage>
        <taxon>Bacteria</taxon>
        <taxon>Pseudomonadati</taxon>
        <taxon>Thermodesulfobacteriota</taxon>
        <taxon>Desulfobacteria</taxon>
        <taxon>Desulfobacterales</taxon>
        <taxon>Desulfosarcinaceae</taxon>
        <taxon>Desulfosarcina</taxon>
    </lineage>
</organism>
<dbReference type="PANTHER" id="PTHR30222">
    <property type="entry name" value="SPERMIDINE/PUTRESCINE-BINDING PERIPLASMIC PROTEIN"/>
    <property type="match status" value="1"/>
</dbReference>
<dbReference type="InterPro" id="IPR006311">
    <property type="entry name" value="TAT_signal"/>
</dbReference>
<keyword evidence="6" id="KW-0408">Iron</keyword>
<dbReference type="PROSITE" id="PS51318">
    <property type="entry name" value="TAT"/>
    <property type="match status" value="1"/>
</dbReference>
<keyword evidence="3" id="KW-0813">Transport</keyword>
<keyword evidence="6" id="KW-0411">Iron-sulfur</keyword>
<dbReference type="RefSeq" id="WP_155308211.1">
    <property type="nucleotide sequence ID" value="NZ_AP021875.1"/>
</dbReference>
<dbReference type="PANTHER" id="PTHR30222:SF17">
    <property type="entry name" value="SPERMIDINE_PUTRESCINE-BINDING PERIPLASMIC PROTEIN"/>
    <property type="match status" value="1"/>
</dbReference>
<keyword evidence="4" id="KW-0732">Signal</keyword>
<comment type="subcellular location">
    <subcellularLocation>
        <location evidence="1">Periplasm</location>
    </subcellularLocation>
</comment>
<dbReference type="Pfam" id="PF13416">
    <property type="entry name" value="SBP_bac_8"/>
    <property type="match status" value="1"/>
</dbReference>
<comment type="subunit">
    <text evidence="2">Heterodimer of a large and a small subunit.</text>
</comment>
<evidence type="ECO:0000256" key="4">
    <source>
        <dbReference type="ARBA" id="ARBA00022729"/>
    </source>
</evidence>
<dbReference type="PRINTS" id="PR00909">
    <property type="entry name" value="SPERMDNBNDNG"/>
</dbReference>
<dbReference type="AlphaFoldDB" id="A0A5K7ZDG8"/>
<evidence type="ECO:0000313" key="7">
    <source>
        <dbReference type="EMBL" id="BBO78815.1"/>
    </source>
</evidence>
<accession>A0A5K7ZDG8</accession>